<organism evidence="2 3">
    <name type="scientific">Arcicella gelida</name>
    <dbReference type="NCBI Taxonomy" id="2984195"/>
    <lineage>
        <taxon>Bacteria</taxon>
        <taxon>Pseudomonadati</taxon>
        <taxon>Bacteroidota</taxon>
        <taxon>Cytophagia</taxon>
        <taxon>Cytophagales</taxon>
        <taxon>Flectobacillaceae</taxon>
        <taxon>Arcicella</taxon>
    </lineage>
</organism>
<dbReference type="RefSeq" id="WP_323697293.1">
    <property type="nucleotide sequence ID" value="NZ_JAYGIL010000016.1"/>
</dbReference>
<dbReference type="Proteomes" id="UP001303899">
    <property type="component" value="Unassembled WGS sequence"/>
</dbReference>
<gene>
    <name evidence="2" type="ORF">VB776_13780</name>
</gene>
<dbReference type="EMBL" id="JAYGIL010000016">
    <property type="protein sequence ID" value="MEA5403994.1"/>
    <property type="molecule type" value="Genomic_DNA"/>
</dbReference>
<proteinExistence type="predicted"/>
<protein>
    <recommendedName>
        <fullName evidence="4">Fibronectin type-III domain-containing protein</fullName>
    </recommendedName>
</protein>
<accession>A0ABU5S6A0</accession>
<feature type="signal peptide" evidence="1">
    <location>
        <begin position="1"/>
        <end position="34"/>
    </location>
</feature>
<keyword evidence="1" id="KW-0732">Signal</keyword>
<evidence type="ECO:0008006" key="4">
    <source>
        <dbReference type="Google" id="ProtNLM"/>
    </source>
</evidence>
<sequence length="579" mass="63501">MKQIFSKRSLLQNKSTQIGLGLLTCLALSSPSFAQDSKPSSTKPTIVSTITDNGITTTTYSNGQVVKTVADGYYLDSAFYKNSNVLKAVQGKRYWKITDRVGITIPVGNTVNGKDITMFLKPGAFNSLSVTRQWGIIGIGITGGYQFFQVGDDYSGPDGRIYKNIEALKLSGKLPEDLPASSVLYDKVSSLQDFYLLIGPSLDIPIGKKFNVNVDARGGLFNTSAPRFGAYLQDGNFGAQSLIFRMNSSASKNKLGASIALDVTYKIAKTWALGLNAQGFITETPFTTVGEDVSQGSTKTLTKEDVSTHGGYNFGLALSHTFGEDNGKTVYTLLPPPPAPIVAFAPTLLGENGKMYDYKSSEKPVFKWKSNSPNPDQEEYLFKLYKADGSDTPIYQQTTKNTSLTLPDNVALVNGDECNFYYYSVQSVVQNKVFSEADAASFGYKAKPVAMIASSKPTTDQYMFKVFGGTTAPSTMKAKPRRKVTKPVVATVPKKLVPRKKSTKPASNYVNYENVTENPKVKWPEDLPLPKNPSIYEYEVQRLNPGDCKPVGPVAKYRFYIDPKNPDDIRILPDKPKKK</sequence>
<name>A0ABU5S6A0_9BACT</name>
<keyword evidence="3" id="KW-1185">Reference proteome</keyword>
<evidence type="ECO:0000313" key="2">
    <source>
        <dbReference type="EMBL" id="MEA5403994.1"/>
    </source>
</evidence>
<reference evidence="2 3" key="1">
    <citation type="submission" date="2023-12" db="EMBL/GenBank/DDBJ databases">
        <title>Novel species of the genus Arcicella isolated from rivers.</title>
        <authorList>
            <person name="Lu H."/>
        </authorList>
    </citation>
    <scope>NUCLEOTIDE SEQUENCE [LARGE SCALE GENOMIC DNA]</scope>
    <source>
        <strain evidence="2 3">DC2W</strain>
    </source>
</reference>
<feature type="chain" id="PRO_5046354724" description="Fibronectin type-III domain-containing protein" evidence="1">
    <location>
        <begin position="35"/>
        <end position="579"/>
    </location>
</feature>
<comment type="caution">
    <text evidence="2">The sequence shown here is derived from an EMBL/GenBank/DDBJ whole genome shotgun (WGS) entry which is preliminary data.</text>
</comment>
<evidence type="ECO:0000313" key="3">
    <source>
        <dbReference type="Proteomes" id="UP001303899"/>
    </source>
</evidence>
<evidence type="ECO:0000256" key="1">
    <source>
        <dbReference type="SAM" id="SignalP"/>
    </source>
</evidence>